<reference evidence="2" key="1">
    <citation type="submission" date="2021-11" db="EMBL/GenBank/DDBJ databases">
        <title>Streptomyces corallinus and Kineosporia corallina sp. nov., two new coral-derived marine actinobacteria.</title>
        <authorList>
            <person name="Buangrab K."/>
            <person name="Sutthacheep M."/>
            <person name="Yeemin T."/>
            <person name="Harunari E."/>
            <person name="Igarashi Y."/>
            <person name="Sripreechasak P."/>
            <person name="Kanchanasin P."/>
            <person name="Tanasupawat S."/>
            <person name="Phongsopitanun W."/>
        </authorList>
    </citation>
    <scope>NUCLEOTIDE SEQUENCE</scope>
    <source>
        <strain evidence="2">JCM 31032</strain>
    </source>
</reference>
<comment type="caution">
    <text evidence="2">The sequence shown here is derived from an EMBL/GenBank/DDBJ whole genome shotgun (WGS) entry which is preliminary data.</text>
</comment>
<keyword evidence="3" id="KW-1185">Reference proteome</keyword>
<dbReference type="AlphaFoldDB" id="A0A9X1T0D1"/>
<evidence type="ECO:0000313" key="3">
    <source>
        <dbReference type="Proteomes" id="UP001138997"/>
    </source>
</evidence>
<sequence>MNHTATTPDGDDTEAPKSFSVANPRRTRLDADGRPIQAPAAMSAAE</sequence>
<name>A0A9X1T0D1_9ACTN</name>
<gene>
    <name evidence="2" type="ORF">LR394_16955</name>
</gene>
<evidence type="ECO:0000256" key="1">
    <source>
        <dbReference type="SAM" id="MobiDB-lite"/>
    </source>
</evidence>
<dbReference type="Proteomes" id="UP001138997">
    <property type="component" value="Unassembled WGS sequence"/>
</dbReference>
<dbReference type="RefSeq" id="WP_231442979.1">
    <property type="nucleotide sequence ID" value="NZ_JAJOMB010000008.1"/>
</dbReference>
<organism evidence="2 3">
    <name type="scientific">Kineosporia babensis</name>
    <dbReference type="NCBI Taxonomy" id="499548"/>
    <lineage>
        <taxon>Bacteria</taxon>
        <taxon>Bacillati</taxon>
        <taxon>Actinomycetota</taxon>
        <taxon>Actinomycetes</taxon>
        <taxon>Kineosporiales</taxon>
        <taxon>Kineosporiaceae</taxon>
        <taxon>Kineosporia</taxon>
    </lineage>
</organism>
<evidence type="ECO:0000313" key="2">
    <source>
        <dbReference type="EMBL" id="MCD5312598.1"/>
    </source>
</evidence>
<accession>A0A9X1T0D1</accession>
<feature type="region of interest" description="Disordered" evidence="1">
    <location>
        <begin position="1"/>
        <end position="46"/>
    </location>
</feature>
<proteinExistence type="predicted"/>
<dbReference type="EMBL" id="JAJOMB010000008">
    <property type="protein sequence ID" value="MCD5312598.1"/>
    <property type="molecule type" value="Genomic_DNA"/>
</dbReference>
<protein>
    <submittedName>
        <fullName evidence="2">Uncharacterized protein</fullName>
    </submittedName>
</protein>